<dbReference type="InterPro" id="IPR042301">
    <property type="entry name" value="GH115_sf"/>
</dbReference>
<dbReference type="InterPro" id="IPR029018">
    <property type="entry name" value="Hex-like_dom2"/>
</dbReference>
<dbReference type="GO" id="GO:0016787">
    <property type="term" value="F:hydrolase activity"/>
    <property type="evidence" value="ECO:0007669"/>
    <property type="project" value="UniProtKB-KW"/>
</dbReference>
<dbReference type="OrthoDB" id="8727830at2"/>
<dbReference type="GO" id="GO:0005975">
    <property type="term" value="P:carbohydrate metabolic process"/>
    <property type="evidence" value="ECO:0007669"/>
    <property type="project" value="UniProtKB-ARBA"/>
</dbReference>
<proteinExistence type="predicted"/>
<evidence type="ECO:0000256" key="1">
    <source>
        <dbReference type="ARBA" id="ARBA00022801"/>
    </source>
</evidence>
<dbReference type="EMBL" id="ABOX02000013">
    <property type="protein sequence ID" value="EEF60949.1"/>
    <property type="molecule type" value="Genomic_DNA"/>
</dbReference>
<dbReference type="STRING" id="320771.Cflav_PD4118"/>
<evidence type="ECO:0000313" key="3">
    <source>
        <dbReference type="EMBL" id="EEF60949.1"/>
    </source>
</evidence>
<evidence type="ECO:0000313" key="4">
    <source>
        <dbReference type="Proteomes" id="UP000003688"/>
    </source>
</evidence>
<dbReference type="Gene3D" id="3.20.20.520">
    <property type="entry name" value="Glycosyl hydrolase family 115"/>
    <property type="match status" value="1"/>
</dbReference>
<dbReference type="RefSeq" id="WP_007415124.1">
    <property type="nucleotide sequence ID" value="NZ_ABOX02000013.1"/>
</dbReference>
<accession>B9XH28</accession>
<dbReference type="InterPro" id="IPR031924">
    <property type="entry name" value="GH115"/>
</dbReference>
<dbReference type="CAZy" id="GH115">
    <property type="family name" value="Glycoside Hydrolase Family 115"/>
</dbReference>
<feature type="domain" description="Gylcosyl hydrolase 115 C-terminal" evidence="2">
    <location>
        <begin position="815"/>
        <end position="989"/>
    </location>
</feature>
<sequence precursor="true">MKLRIPFNTHRSWLVTILCLLVLTALGQKSLFALGMESFVNNTAGRGSFALFTKGKAAGIYSDTNDWPGVLRAAGDLQTDMRRVSGITPTLMHDSAVSGRQVIIVGTIGRCEMIDWLEAERKIDVSSIRGRWEAALIQVVPHPLPGVAQALVICGSDKRGTIYGIYELSEQMGVSPWHYWADVPPTQHSELFVKAGKFVQGPPAVKYRGIFLNDEWPDLSNWIGMKYGTVPISTNPPVPPDVANYSHAFYTNIFELILRLKGNYLWPAMWNNAFNEDDTNNPALADEYGIVMGTSHQEPMLRAQKEWDRRHQKTLGSWNYAKYPDVLQNFWREGVRRNKDFESLITLGLRGANDTPMAEGGPEANMELLKHIVDVQRQIIAEEKNPDVTRVPQVWCLYKEVLDFYNAGMRVPDDVTLLWAEDNWGNVRRLPTAAERQRSGGAGVYYHLDYHGSPRNYQWLNTSPIAKVWDQMSLAVEYGADRVWIVNVGHLKGCEFPLEYFMNLAWNPQRWGNTNIHEYTRLWSEREFGPTYAGDIADIISKYTKYNGRRKPEMLAPGTYSLVNYQEAETVVADFNAISSKAEAIFQKLPVARRDAFYELVLFPTKASALVNELYLAAGKNALYERQGRASANDYAAETRQLFAADTNLMTYFNQTFAGGNWNHFMDQTHLGYTNWNDPPQNSLCAIHLTETDVPASAAMGVAVEGSESDWSRTTNEAVLPSFDVFNQHRHYIEVFNRGKNAFVFTASISEPWIKLSETTGTLGKDQRLWVSVDWNGAPKGQASGTVKLIGTAKEVVVRVNAFNPTEPTRHSLRGFVEGEGFVSIEPEHFTRNITAGSNRWIKIQDYGRTLSGLRATQPVTAPSATPGKDSPCLEYQMYLFSTGTVKVATITSPTLNFVPGRGLRVAISIDDEQPQMITPVPADYKAQNGNTDWEKVVGDNARWTYSTHQLTKPGYHTLKYWMVDPGVLLQKIVVDCGGVKPSYLGPPESFRHNPGISGN</sequence>
<comment type="caution">
    <text evidence="3">The sequence shown here is derived from an EMBL/GenBank/DDBJ whole genome shotgun (WGS) entry which is preliminary data.</text>
</comment>
<dbReference type="PANTHER" id="PTHR37842">
    <property type="match status" value="1"/>
</dbReference>
<dbReference type="PANTHER" id="PTHR37842:SF2">
    <property type="entry name" value="GYLCOSYL HYDROLASE 115 C-TERMINAL DOMAIN-CONTAINING PROTEIN"/>
    <property type="match status" value="1"/>
</dbReference>
<reference evidence="3 4" key="1">
    <citation type="journal article" date="2011" name="J. Bacteriol.">
        <title>Genome sequence of 'Pedosphaera parvula' Ellin514, an aerobic Verrucomicrobial isolate from pasture soil.</title>
        <authorList>
            <person name="Kant R."/>
            <person name="van Passel M.W."/>
            <person name="Sangwan P."/>
            <person name="Palva A."/>
            <person name="Lucas S."/>
            <person name="Copeland A."/>
            <person name="Lapidus A."/>
            <person name="Glavina Del Rio T."/>
            <person name="Dalin E."/>
            <person name="Tice H."/>
            <person name="Bruce D."/>
            <person name="Goodwin L."/>
            <person name="Pitluck S."/>
            <person name="Chertkov O."/>
            <person name="Larimer F.W."/>
            <person name="Land M.L."/>
            <person name="Hauser L."/>
            <person name="Brettin T.S."/>
            <person name="Detter J.C."/>
            <person name="Han S."/>
            <person name="de Vos W.M."/>
            <person name="Janssen P.H."/>
            <person name="Smidt H."/>
        </authorList>
    </citation>
    <scope>NUCLEOTIDE SEQUENCE [LARGE SCALE GENOMIC DNA]</scope>
    <source>
        <strain evidence="3 4">Ellin514</strain>
    </source>
</reference>
<dbReference type="Gene3D" id="2.60.120.1620">
    <property type="match status" value="1"/>
</dbReference>
<keyword evidence="1" id="KW-0378">Hydrolase</keyword>
<dbReference type="Gene3D" id="3.30.379.10">
    <property type="entry name" value="Chitobiase/beta-hexosaminidase domain 2-like"/>
    <property type="match status" value="1"/>
</dbReference>
<organism evidence="3 4">
    <name type="scientific">Pedosphaera parvula (strain Ellin514)</name>
    <dbReference type="NCBI Taxonomy" id="320771"/>
    <lineage>
        <taxon>Bacteria</taxon>
        <taxon>Pseudomonadati</taxon>
        <taxon>Verrucomicrobiota</taxon>
        <taxon>Pedosphaerae</taxon>
        <taxon>Pedosphaerales</taxon>
        <taxon>Pedosphaeraceae</taxon>
        <taxon>Pedosphaera</taxon>
    </lineage>
</organism>
<dbReference type="Pfam" id="PF15979">
    <property type="entry name" value="Glyco_hydro_115"/>
    <property type="match status" value="1"/>
</dbReference>
<dbReference type="AlphaFoldDB" id="B9XH28"/>
<keyword evidence="4" id="KW-1185">Reference proteome</keyword>
<dbReference type="Proteomes" id="UP000003688">
    <property type="component" value="Unassembled WGS sequence"/>
</dbReference>
<evidence type="ECO:0000259" key="2">
    <source>
        <dbReference type="Pfam" id="PF17829"/>
    </source>
</evidence>
<dbReference type="Gene3D" id="1.20.58.2150">
    <property type="match status" value="1"/>
</dbReference>
<protein>
    <submittedName>
        <fullName evidence="3">Immunoglobulin I-set domain protein</fullName>
    </submittedName>
</protein>
<dbReference type="InterPro" id="IPR041437">
    <property type="entry name" value="GH115_C"/>
</dbReference>
<gene>
    <name evidence="3" type="ORF">Cflav_PD4118</name>
</gene>
<dbReference type="Pfam" id="PF17829">
    <property type="entry name" value="GH115_C"/>
    <property type="match status" value="1"/>
</dbReference>
<name>B9XH28_PEDPL</name>
<dbReference type="SUPFAM" id="SSF55545">
    <property type="entry name" value="beta-N-acetylhexosaminidase-like domain"/>
    <property type="match status" value="1"/>
</dbReference>